<sequence length="385" mass="41230">MFSRLLNFQSEASSPEPITTTTAAAAAIDHGSPVGSELELPPDFDSASDVVTASNGAIGLIADAFQTHSDIAGMNLDPAGATAGLDRAGRAVQSLKLTAQVLYKYLRHAERGRLQYPGRAALVALDDVIVVLAESILALSELGTQLVQMRVDAAYMGLPGPESVCRRHEPQLREHSDRLRVTEFLMTKILSVLRVGDEFEAQRHRSQVQERVASLVDSDIVLSDRLEQMGDEYGARAMVAYDRLHEVGIRSRGMYGPSRDPAGEELPDYSATTAGDLSSHPVGVGCDGRTIFSGLDLADLPALSLVPLPIHAAELKNGRFYTPDYCASVDAALADIAEANMKRKNEPIMLALGLKKPAVGGKHGARRGGNKPGQKRLSARLGIKS</sequence>
<proteinExistence type="predicted"/>
<evidence type="ECO:0000313" key="2">
    <source>
        <dbReference type="Proteomes" id="UP001163324"/>
    </source>
</evidence>
<keyword evidence="2" id="KW-1185">Reference proteome</keyword>
<dbReference type="EMBL" id="CM047948">
    <property type="protein sequence ID" value="KAI9896440.1"/>
    <property type="molecule type" value="Genomic_DNA"/>
</dbReference>
<dbReference type="Proteomes" id="UP001163324">
    <property type="component" value="Chromosome 9"/>
</dbReference>
<organism evidence="1 2">
    <name type="scientific">Trichothecium roseum</name>
    <dbReference type="NCBI Taxonomy" id="47278"/>
    <lineage>
        <taxon>Eukaryota</taxon>
        <taxon>Fungi</taxon>
        <taxon>Dikarya</taxon>
        <taxon>Ascomycota</taxon>
        <taxon>Pezizomycotina</taxon>
        <taxon>Sordariomycetes</taxon>
        <taxon>Hypocreomycetidae</taxon>
        <taxon>Hypocreales</taxon>
        <taxon>Hypocreales incertae sedis</taxon>
        <taxon>Trichothecium</taxon>
    </lineage>
</organism>
<accession>A0ACC0UQV9</accession>
<evidence type="ECO:0000313" key="1">
    <source>
        <dbReference type="EMBL" id="KAI9896440.1"/>
    </source>
</evidence>
<gene>
    <name evidence="1" type="ORF">N3K66_008612</name>
</gene>
<protein>
    <submittedName>
        <fullName evidence="1">Uncharacterized protein</fullName>
    </submittedName>
</protein>
<name>A0ACC0UQV9_9HYPO</name>
<reference evidence="1" key="1">
    <citation type="submission" date="2022-10" db="EMBL/GenBank/DDBJ databases">
        <title>Complete Genome of Trichothecium roseum strain YXFP-22015, a Plant Pathogen Isolated from Citrus.</title>
        <authorList>
            <person name="Wang Y."/>
            <person name="Zhu L."/>
        </authorList>
    </citation>
    <scope>NUCLEOTIDE SEQUENCE</scope>
    <source>
        <strain evidence="1">YXFP-22015</strain>
    </source>
</reference>
<comment type="caution">
    <text evidence="1">The sequence shown here is derived from an EMBL/GenBank/DDBJ whole genome shotgun (WGS) entry which is preliminary data.</text>
</comment>